<keyword evidence="2" id="KW-1185">Reference proteome</keyword>
<dbReference type="OrthoDB" id="10261922at2759"/>
<gene>
    <name evidence="1" type="ORF">TVAG_009960</name>
</gene>
<dbReference type="VEuPathDB" id="TrichDB:TVAGG3_0080410"/>
<dbReference type="EMBL" id="DS113683">
    <property type="protein sequence ID" value="EAX98221.1"/>
    <property type="molecule type" value="Genomic_DNA"/>
</dbReference>
<dbReference type="InParanoid" id="A2FA13"/>
<dbReference type="Gene3D" id="3.40.30.10">
    <property type="entry name" value="Glutaredoxin"/>
    <property type="match status" value="1"/>
</dbReference>
<evidence type="ECO:0000313" key="2">
    <source>
        <dbReference type="Proteomes" id="UP000001542"/>
    </source>
</evidence>
<dbReference type="InterPro" id="IPR036249">
    <property type="entry name" value="Thioredoxin-like_sf"/>
</dbReference>
<dbReference type="PANTHER" id="PTHR45184">
    <property type="entry name" value="DNAJ PROTEIN ERDJ3A"/>
    <property type="match status" value="1"/>
</dbReference>
<sequence length="314" mass="36384">MYNKEFSHKKKGNNRVWTFLAYKPYVKNLKLYESAIEHAKILTNGSIAYGKINCQAQTRLCESLKIENFPSIIIKNRTYDISYNEQPNPVRIAKEAFRIVNSSLVEEVNDFWLDDYRAKPTAILFTCKKGIPGYWAAISRVYNKKLRVGICHDDGLFEEFGIKDVPQIVFYNDTKTIPHEGARKFRYVNESANAFLNKRPSKSPIGADFHVNAEFPEYCYDYQKTCIFCNENFIDPELDELRNHFRDPKFQFFIGKSGLPFKDIKSGAIVIYSAKKEGIIIEEDIKKAQSAIDRVIDGTAKFKSIPRNEIYMEL</sequence>
<dbReference type="SMR" id="A2FA13"/>
<accession>A2FA13</accession>
<evidence type="ECO:0000313" key="1">
    <source>
        <dbReference type="EMBL" id="EAX98221.1"/>
    </source>
</evidence>
<dbReference type="AlphaFoldDB" id="A2FA13"/>
<evidence type="ECO:0008006" key="3">
    <source>
        <dbReference type="Google" id="ProtNLM"/>
    </source>
</evidence>
<dbReference type="KEGG" id="tva:4756016"/>
<name>A2FA13_TRIV3</name>
<dbReference type="Proteomes" id="UP000001542">
    <property type="component" value="Unassembled WGS sequence"/>
</dbReference>
<organism evidence="1 2">
    <name type="scientific">Trichomonas vaginalis (strain ATCC PRA-98 / G3)</name>
    <dbReference type="NCBI Taxonomy" id="412133"/>
    <lineage>
        <taxon>Eukaryota</taxon>
        <taxon>Metamonada</taxon>
        <taxon>Parabasalia</taxon>
        <taxon>Trichomonadida</taxon>
        <taxon>Trichomonadidae</taxon>
        <taxon>Trichomonas</taxon>
    </lineage>
</organism>
<protein>
    <recommendedName>
        <fullName evidence="3">Thioredoxin domain-containing protein</fullName>
    </recommendedName>
</protein>
<proteinExistence type="predicted"/>
<dbReference type="VEuPathDB" id="TrichDB:TVAG_009960"/>
<reference evidence="1" key="2">
    <citation type="journal article" date="2007" name="Science">
        <title>Draft genome sequence of the sexually transmitted pathogen Trichomonas vaginalis.</title>
        <authorList>
            <person name="Carlton J.M."/>
            <person name="Hirt R.P."/>
            <person name="Silva J.C."/>
            <person name="Delcher A.L."/>
            <person name="Schatz M."/>
            <person name="Zhao Q."/>
            <person name="Wortman J.R."/>
            <person name="Bidwell S.L."/>
            <person name="Alsmark U.C.M."/>
            <person name="Besteiro S."/>
            <person name="Sicheritz-Ponten T."/>
            <person name="Noel C.J."/>
            <person name="Dacks J.B."/>
            <person name="Foster P.G."/>
            <person name="Simillion C."/>
            <person name="Van de Peer Y."/>
            <person name="Miranda-Saavedra D."/>
            <person name="Barton G.J."/>
            <person name="Westrop G.D."/>
            <person name="Mueller S."/>
            <person name="Dessi D."/>
            <person name="Fiori P.L."/>
            <person name="Ren Q."/>
            <person name="Paulsen I."/>
            <person name="Zhang H."/>
            <person name="Bastida-Corcuera F.D."/>
            <person name="Simoes-Barbosa A."/>
            <person name="Brown M.T."/>
            <person name="Hayes R.D."/>
            <person name="Mukherjee M."/>
            <person name="Okumura C.Y."/>
            <person name="Schneider R."/>
            <person name="Smith A.J."/>
            <person name="Vanacova S."/>
            <person name="Villalvazo M."/>
            <person name="Haas B.J."/>
            <person name="Pertea M."/>
            <person name="Feldblyum T.V."/>
            <person name="Utterback T.R."/>
            <person name="Shu C.L."/>
            <person name="Osoegawa K."/>
            <person name="de Jong P.J."/>
            <person name="Hrdy I."/>
            <person name="Horvathova L."/>
            <person name="Zubacova Z."/>
            <person name="Dolezal P."/>
            <person name="Malik S.B."/>
            <person name="Logsdon J.M. Jr."/>
            <person name="Henze K."/>
            <person name="Gupta A."/>
            <person name="Wang C.C."/>
            <person name="Dunne R.L."/>
            <person name="Upcroft J.A."/>
            <person name="Upcroft P."/>
            <person name="White O."/>
            <person name="Salzberg S.L."/>
            <person name="Tang P."/>
            <person name="Chiu C.-H."/>
            <person name="Lee Y.-S."/>
            <person name="Embley T.M."/>
            <person name="Coombs G.H."/>
            <person name="Mottram J.C."/>
            <person name="Tachezy J."/>
            <person name="Fraser-Liggett C.M."/>
            <person name="Johnson P.J."/>
        </authorList>
    </citation>
    <scope>NUCLEOTIDE SEQUENCE [LARGE SCALE GENOMIC DNA]</scope>
    <source>
        <strain evidence="1">G3</strain>
    </source>
</reference>
<reference evidence="1" key="1">
    <citation type="submission" date="2006-10" db="EMBL/GenBank/DDBJ databases">
        <authorList>
            <person name="Amadeo P."/>
            <person name="Zhao Q."/>
            <person name="Wortman J."/>
            <person name="Fraser-Liggett C."/>
            <person name="Carlton J."/>
        </authorList>
    </citation>
    <scope>NUCLEOTIDE SEQUENCE</scope>
    <source>
        <strain evidence="1">G3</strain>
    </source>
</reference>
<dbReference type="InterPro" id="IPR052842">
    <property type="entry name" value="ER_Co-chaperone"/>
</dbReference>
<dbReference type="SUPFAM" id="SSF52833">
    <property type="entry name" value="Thioredoxin-like"/>
    <property type="match status" value="2"/>
</dbReference>
<dbReference type="PANTHER" id="PTHR45184:SF1">
    <property type="entry name" value="DNAJ PROTEIN ERDJ3A"/>
    <property type="match status" value="1"/>
</dbReference>